<keyword evidence="14" id="KW-0966">Cell projection</keyword>
<dbReference type="InterPro" id="IPR045851">
    <property type="entry name" value="AMP-bd_C_sf"/>
</dbReference>
<feature type="region of interest" description="Disordered" evidence="10">
    <location>
        <begin position="215"/>
        <end position="239"/>
    </location>
</feature>
<dbReference type="GO" id="GO:0005886">
    <property type="term" value="C:plasma membrane"/>
    <property type="evidence" value="ECO:0007669"/>
    <property type="project" value="UniProtKB-SubCell"/>
</dbReference>
<dbReference type="Gene3D" id="3.30.300.30">
    <property type="match status" value="1"/>
</dbReference>
<feature type="region of interest" description="Disordered" evidence="10">
    <location>
        <begin position="277"/>
        <end position="336"/>
    </location>
</feature>
<evidence type="ECO:0000256" key="4">
    <source>
        <dbReference type="ARBA" id="ARBA00022475"/>
    </source>
</evidence>
<evidence type="ECO:0000256" key="5">
    <source>
        <dbReference type="ARBA" id="ARBA00022692"/>
    </source>
</evidence>
<comment type="similarity">
    <text evidence="3 9">Belongs to the FliF family.</text>
</comment>
<keyword evidence="5 11" id="KW-0812">Transmembrane</keyword>
<evidence type="ECO:0000256" key="11">
    <source>
        <dbReference type="SAM" id="Phobius"/>
    </source>
</evidence>
<dbReference type="STRING" id="402596.SAMN04489844_1280"/>
<dbReference type="PRINTS" id="PR01009">
    <property type="entry name" value="FLGMRINGFLIF"/>
</dbReference>
<evidence type="ECO:0000256" key="2">
    <source>
        <dbReference type="ARBA" id="ARBA00004651"/>
    </source>
</evidence>
<feature type="transmembrane region" description="Helical" evidence="11">
    <location>
        <begin position="21"/>
        <end position="45"/>
    </location>
</feature>
<evidence type="ECO:0000256" key="7">
    <source>
        <dbReference type="ARBA" id="ARBA00023136"/>
    </source>
</evidence>
<feature type="domain" description="Flagellar M-ring N-terminal" evidence="12">
    <location>
        <begin position="46"/>
        <end position="220"/>
    </location>
</feature>
<evidence type="ECO:0000313" key="15">
    <source>
        <dbReference type="Proteomes" id="UP000198742"/>
    </source>
</evidence>
<dbReference type="AlphaFoldDB" id="A0A1H4N317"/>
<dbReference type="Proteomes" id="UP000198742">
    <property type="component" value="Unassembled WGS sequence"/>
</dbReference>
<dbReference type="PIRSF" id="PIRSF004862">
    <property type="entry name" value="FliF"/>
    <property type="match status" value="1"/>
</dbReference>
<feature type="compositionally biased region" description="Polar residues" evidence="10">
    <location>
        <begin position="318"/>
        <end position="336"/>
    </location>
</feature>
<dbReference type="PANTHER" id="PTHR30046:SF0">
    <property type="entry name" value="FLAGELLAR M-RING PROTEIN"/>
    <property type="match status" value="1"/>
</dbReference>
<evidence type="ECO:0000259" key="13">
    <source>
        <dbReference type="Pfam" id="PF08345"/>
    </source>
</evidence>
<evidence type="ECO:0000313" key="14">
    <source>
        <dbReference type="EMBL" id="SEB89669.1"/>
    </source>
</evidence>
<dbReference type="NCBIfam" id="TIGR00206">
    <property type="entry name" value="fliF"/>
    <property type="match status" value="1"/>
</dbReference>
<reference evidence="15" key="1">
    <citation type="submission" date="2016-10" db="EMBL/GenBank/DDBJ databases">
        <authorList>
            <person name="Varghese N."/>
            <person name="Submissions S."/>
        </authorList>
    </citation>
    <scope>NUCLEOTIDE SEQUENCE [LARGE SCALE GENOMIC DNA]</scope>
    <source>
        <strain evidence="15">DSM 22017</strain>
    </source>
</reference>
<dbReference type="GO" id="GO:0071973">
    <property type="term" value="P:bacterial-type flagellum-dependent cell motility"/>
    <property type="evidence" value="ECO:0007669"/>
    <property type="project" value="InterPro"/>
</dbReference>
<dbReference type="Pfam" id="PF01514">
    <property type="entry name" value="YscJ_FliF"/>
    <property type="match status" value="1"/>
</dbReference>
<dbReference type="InterPro" id="IPR043427">
    <property type="entry name" value="YscJ/FliF"/>
</dbReference>
<dbReference type="RefSeq" id="WP_090968363.1">
    <property type="nucleotide sequence ID" value="NZ_FNRT01000002.1"/>
</dbReference>
<dbReference type="InterPro" id="IPR006182">
    <property type="entry name" value="FliF_N_dom"/>
</dbReference>
<feature type="compositionally biased region" description="Polar residues" evidence="10">
    <location>
        <begin position="290"/>
        <end position="307"/>
    </location>
</feature>
<dbReference type="GO" id="GO:0009431">
    <property type="term" value="C:bacterial-type flagellum basal body, MS ring"/>
    <property type="evidence" value="ECO:0007669"/>
    <property type="project" value="InterPro"/>
</dbReference>
<comment type="function">
    <text evidence="9">The M ring may be actively involved in energy transduction.</text>
</comment>
<dbReference type="GO" id="GO:0003774">
    <property type="term" value="F:cytoskeletal motor activity"/>
    <property type="evidence" value="ECO:0007669"/>
    <property type="project" value="InterPro"/>
</dbReference>
<sequence>MRAGITQALDRYRRAFLLFTAGQKVVAIVGTAALLLAAFMVFRWASAPSYAPLYSGLSSEDAAAVVDKLDADGVPYEIGGGGGTISVPRDQVYATRISLSGEGIPSGSGDTGYGLLDNQDISTSQFKEQTDFKRAMEGELASTIEAIDGVDTAVVHLALPAKQVFLEEQDPATASVLVDTGGTELGPDQVQAIVHLVASSVDGLEPGKVTVADASGRVLSDNGDSSSGLSSSRNRQVEDYQDQLGSKAQKMLDQIFGPGHSSVQVTAILDFDSVKTETTTYGRKKDAPTLSESVQSETYSGGANPGSTPGGTVGPDSQLETGASGSGDGSYQNSSTVRENGIDKVVEQSETAPGSVSSLHAAVVIDTASKAAVDPAQINDLVASAIGLDTARGDTIETSSVPFDTTVADANAAALKAAEAADAAATRNTWIRNGALAGGVLLLIGLAWRRSRKNAQAREDATSYVVEQLRAEQASRAALQAADAPTSLALPAVVEPVDGMRDELVALVERQPDEVASLLRGWLVERS</sequence>
<feature type="domain" description="Flagellar M-ring C-terminal" evidence="13">
    <location>
        <begin position="252"/>
        <end position="403"/>
    </location>
</feature>
<accession>A0A1H4N317</accession>
<feature type="compositionally biased region" description="Low complexity" evidence="10">
    <location>
        <begin position="219"/>
        <end position="234"/>
    </location>
</feature>
<comment type="subcellular location">
    <subcellularLocation>
        <location evidence="1 9">Bacterial flagellum basal body</location>
    </subcellularLocation>
    <subcellularLocation>
        <location evidence="2">Cell membrane</location>
        <topology evidence="2">Multi-pass membrane protein</topology>
    </subcellularLocation>
</comment>
<evidence type="ECO:0000256" key="3">
    <source>
        <dbReference type="ARBA" id="ARBA00007971"/>
    </source>
</evidence>
<evidence type="ECO:0000256" key="9">
    <source>
        <dbReference type="PIRNR" id="PIRNR004862"/>
    </source>
</evidence>
<name>A0A1H4N317_9ACTN</name>
<dbReference type="InterPro" id="IPR013556">
    <property type="entry name" value="Flag_M-ring_C"/>
</dbReference>
<keyword evidence="4" id="KW-1003">Cell membrane</keyword>
<gene>
    <name evidence="14" type="ORF">SAMN04489844_1280</name>
</gene>
<dbReference type="PANTHER" id="PTHR30046">
    <property type="entry name" value="FLAGELLAR M-RING PROTEIN"/>
    <property type="match status" value="1"/>
</dbReference>
<evidence type="ECO:0000256" key="10">
    <source>
        <dbReference type="SAM" id="MobiDB-lite"/>
    </source>
</evidence>
<dbReference type="EMBL" id="FNRT01000002">
    <property type="protein sequence ID" value="SEB89669.1"/>
    <property type="molecule type" value="Genomic_DNA"/>
</dbReference>
<organism evidence="14 15">
    <name type="scientific">Nocardioides exalbidus</name>
    <dbReference type="NCBI Taxonomy" id="402596"/>
    <lineage>
        <taxon>Bacteria</taxon>
        <taxon>Bacillati</taxon>
        <taxon>Actinomycetota</taxon>
        <taxon>Actinomycetes</taxon>
        <taxon>Propionibacteriales</taxon>
        <taxon>Nocardioidaceae</taxon>
        <taxon>Nocardioides</taxon>
    </lineage>
</organism>
<keyword evidence="14" id="KW-0282">Flagellum</keyword>
<keyword evidence="8 9" id="KW-0975">Bacterial flagellum</keyword>
<keyword evidence="6 11" id="KW-1133">Transmembrane helix</keyword>
<dbReference type="OrthoDB" id="9807026at2"/>
<proteinExistence type="inferred from homology"/>
<evidence type="ECO:0000256" key="8">
    <source>
        <dbReference type="ARBA" id="ARBA00023143"/>
    </source>
</evidence>
<keyword evidence="15" id="KW-1185">Reference proteome</keyword>
<evidence type="ECO:0000259" key="12">
    <source>
        <dbReference type="Pfam" id="PF01514"/>
    </source>
</evidence>
<dbReference type="InterPro" id="IPR000067">
    <property type="entry name" value="FlgMring_FliF"/>
</dbReference>
<protein>
    <recommendedName>
        <fullName evidence="9">Flagellar M-ring protein</fullName>
    </recommendedName>
</protein>
<keyword evidence="14" id="KW-0969">Cilium</keyword>
<evidence type="ECO:0000256" key="1">
    <source>
        <dbReference type="ARBA" id="ARBA00004117"/>
    </source>
</evidence>
<keyword evidence="7 11" id="KW-0472">Membrane</keyword>
<evidence type="ECO:0000256" key="6">
    <source>
        <dbReference type="ARBA" id="ARBA00022989"/>
    </source>
</evidence>
<dbReference type="Pfam" id="PF08345">
    <property type="entry name" value="YscJ_FliF_C"/>
    <property type="match status" value="1"/>
</dbReference>